<evidence type="ECO:0000259" key="2">
    <source>
        <dbReference type="Pfam" id="PF00931"/>
    </source>
</evidence>
<sequence>MGGVGKTTLLQKINNEFAERKQFDLVIFVVVSKDLNIKSIQNQIGEKLGISWRQETEIHKRGSDIFKMLHNKKALLLLDDIWEGIDLETIGVSKNTIQITESKIVFTTRSQQVCGFMEADKRIKIECLDEDQAWSLFKQKVKQEALSCHPDVPEVARKVAKECRGLPLALIAIGRTMSSKTDLQQWQYALHTLQESASQFS</sequence>
<keyword evidence="4" id="KW-1185">Reference proteome</keyword>
<dbReference type="InterPro" id="IPR042197">
    <property type="entry name" value="Apaf_helical"/>
</dbReference>
<dbReference type="SUPFAM" id="SSF52540">
    <property type="entry name" value="P-loop containing nucleoside triphosphate hydrolases"/>
    <property type="match status" value="1"/>
</dbReference>
<keyword evidence="1" id="KW-0611">Plant defense</keyword>
<dbReference type="PANTHER" id="PTHR36766">
    <property type="entry name" value="PLANT BROAD-SPECTRUM MILDEW RESISTANCE PROTEIN RPW8"/>
    <property type="match status" value="1"/>
</dbReference>
<dbReference type="PRINTS" id="PR00364">
    <property type="entry name" value="DISEASERSIST"/>
</dbReference>
<dbReference type="GO" id="GO:0043531">
    <property type="term" value="F:ADP binding"/>
    <property type="evidence" value="ECO:0007669"/>
    <property type="project" value="InterPro"/>
</dbReference>
<dbReference type="AlphaFoldDB" id="A0AAD4XYN6"/>
<dbReference type="GO" id="GO:0006952">
    <property type="term" value="P:defense response"/>
    <property type="evidence" value="ECO:0007669"/>
    <property type="project" value="UniProtKB-KW"/>
</dbReference>
<dbReference type="Gene3D" id="1.10.8.430">
    <property type="entry name" value="Helical domain of apoptotic protease-activating factors"/>
    <property type="match status" value="1"/>
</dbReference>
<dbReference type="EMBL" id="JAJJMB010000922">
    <property type="protein sequence ID" value="KAI3960548.1"/>
    <property type="molecule type" value="Genomic_DNA"/>
</dbReference>
<name>A0AAD4XYN6_9MAGN</name>
<feature type="domain" description="NB-ARC" evidence="2">
    <location>
        <begin position="1"/>
        <end position="145"/>
    </location>
</feature>
<dbReference type="Proteomes" id="UP001202328">
    <property type="component" value="Unassembled WGS sequence"/>
</dbReference>
<organism evidence="3 4">
    <name type="scientific">Papaver atlanticum</name>
    <dbReference type="NCBI Taxonomy" id="357466"/>
    <lineage>
        <taxon>Eukaryota</taxon>
        <taxon>Viridiplantae</taxon>
        <taxon>Streptophyta</taxon>
        <taxon>Embryophyta</taxon>
        <taxon>Tracheophyta</taxon>
        <taxon>Spermatophyta</taxon>
        <taxon>Magnoliopsida</taxon>
        <taxon>Ranunculales</taxon>
        <taxon>Papaveraceae</taxon>
        <taxon>Papaveroideae</taxon>
        <taxon>Papaver</taxon>
    </lineage>
</organism>
<comment type="caution">
    <text evidence="3">The sequence shown here is derived from an EMBL/GenBank/DDBJ whole genome shotgun (WGS) entry which is preliminary data.</text>
</comment>
<dbReference type="InterPro" id="IPR027417">
    <property type="entry name" value="P-loop_NTPase"/>
</dbReference>
<protein>
    <recommendedName>
        <fullName evidence="2">NB-ARC domain-containing protein</fullName>
    </recommendedName>
</protein>
<dbReference type="PANTHER" id="PTHR36766:SF64">
    <property type="entry name" value="OS12G0206100 PROTEIN"/>
    <property type="match status" value="1"/>
</dbReference>
<dbReference type="Pfam" id="PF00931">
    <property type="entry name" value="NB-ARC"/>
    <property type="match status" value="1"/>
</dbReference>
<evidence type="ECO:0000313" key="3">
    <source>
        <dbReference type="EMBL" id="KAI3960548.1"/>
    </source>
</evidence>
<evidence type="ECO:0000313" key="4">
    <source>
        <dbReference type="Proteomes" id="UP001202328"/>
    </source>
</evidence>
<dbReference type="FunFam" id="3.40.50.300:FF:001091">
    <property type="entry name" value="Probable disease resistance protein At1g61300"/>
    <property type="match status" value="1"/>
</dbReference>
<feature type="non-terminal residue" evidence="3">
    <location>
        <position position="201"/>
    </location>
</feature>
<dbReference type="InterPro" id="IPR002182">
    <property type="entry name" value="NB-ARC"/>
</dbReference>
<dbReference type="Gene3D" id="3.40.50.300">
    <property type="entry name" value="P-loop containing nucleotide triphosphate hydrolases"/>
    <property type="match status" value="1"/>
</dbReference>
<accession>A0AAD4XYN6</accession>
<proteinExistence type="predicted"/>
<evidence type="ECO:0000256" key="1">
    <source>
        <dbReference type="ARBA" id="ARBA00022821"/>
    </source>
</evidence>
<dbReference type="FunFam" id="1.10.8.430:FF:000003">
    <property type="entry name" value="Probable disease resistance protein At5g66910"/>
    <property type="match status" value="1"/>
</dbReference>
<dbReference type="CDD" id="cd01983">
    <property type="entry name" value="SIMIBI"/>
    <property type="match status" value="1"/>
</dbReference>
<gene>
    <name evidence="3" type="ORF">MKW98_011595</name>
</gene>
<reference evidence="3" key="1">
    <citation type="submission" date="2022-04" db="EMBL/GenBank/DDBJ databases">
        <title>A functionally conserved STORR gene fusion in Papaver species that diverged 16.8 million years ago.</title>
        <authorList>
            <person name="Catania T."/>
        </authorList>
    </citation>
    <scope>NUCLEOTIDE SEQUENCE</scope>
    <source>
        <strain evidence="3">S-188037</strain>
    </source>
</reference>